<accession>A0A8S5SE53</accession>
<evidence type="ECO:0000313" key="3">
    <source>
        <dbReference type="EMBL" id="DAF49246.1"/>
    </source>
</evidence>
<evidence type="ECO:0000256" key="1">
    <source>
        <dbReference type="SAM" id="MobiDB-lite"/>
    </source>
</evidence>
<feature type="transmembrane region" description="Helical" evidence="2">
    <location>
        <begin position="15"/>
        <end position="32"/>
    </location>
</feature>
<organism evidence="3">
    <name type="scientific">Caudovirales sp. ctrNG92</name>
    <dbReference type="NCBI Taxonomy" id="2827638"/>
    <lineage>
        <taxon>Viruses</taxon>
        <taxon>Duplodnaviria</taxon>
        <taxon>Heunggongvirae</taxon>
        <taxon>Uroviricota</taxon>
        <taxon>Caudoviricetes</taxon>
    </lineage>
</organism>
<keyword evidence="2" id="KW-0472">Membrane</keyword>
<keyword evidence="2" id="KW-0812">Transmembrane</keyword>
<protein>
    <submittedName>
        <fullName evidence="3">Holin</fullName>
    </submittedName>
</protein>
<proteinExistence type="predicted"/>
<keyword evidence="2" id="KW-1133">Transmembrane helix</keyword>
<sequence length="90" mass="9677">MDKIDWKRKLTSRKFWMAVIGFIGPLLIAFGLSEEQSAQVTSLIMAGATVIAYLIAEGMTDAAGVEGSKTTEYLPDAGTYDETDPTQGGE</sequence>
<reference evidence="3" key="1">
    <citation type="journal article" date="2021" name="Proc. Natl. Acad. Sci. U.S.A.">
        <title>A Catalog of Tens of Thousands of Viruses from Human Metagenomes Reveals Hidden Associations with Chronic Diseases.</title>
        <authorList>
            <person name="Tisza M.J."/>
            <person name="Buck C.B."/>
        </authorList>
    </citation>
    <scope>NUCLEOTIDE SEQUENCE</scope>
    <source>
        <strain evidence="3">CtrNG92</strain>
    </source>
</reference>
<dbReference type="EMBL" id="BK032578">
    <property type="protein sequence ID" value="DAF49246.1"/>
    <property type="molecule type" value="Genomic_DNA"/>
</dbReference>
<name>A0A8S5SE53_9CAUD</name>
<feature type="region of interest" description="Disordered" evidence="1">
    <location>
        <begin position="70"/>
        <end position="90"/>
    </location>
</feature>
<evidence type="ECO:0000256" key="2">
    <source>
        <dbReference type="SAM" id="Phobius"/>
    </source>
</evidence>
<feature type="transmembrane region" description="Helical" evidence="2">
    <location>
        <begin position="38"/>
        <end position="56"/>
    </location>
</feature>